<feature type="compositionally biased region" description="Basic and acidic residues" evidence="1">
    <location>
        <begin position="35"/>
        <end position="62"/>
    </location>
</feature>
<accession>A0A8C5DK99</accession>
<reference evidence="2" key="1">
    <citation type="submission" date="2020-06" db="EMBL/GenBank/DDBJ databases">
        <authorList>
            <consortium name="Wellcome Sanger Institute Data Sharing"/>
        </authorList>
    </citation>
    <scope>NUCLEOTIDE SEQUENCE [LARGE SCALE GENOMIC DNA]</scope>
</reference>
<keyword evidence="3" id="KW-1185">Reference proteome</keyword>
<feature type="compositionally biased region" description="Basic and acidic residues" evidence="1">
    <location>
        <begin position="125"/>
        <end position="154"/>
    </location>
</feature>
<dbReference type="InterPro" id="IPR026680">
    <property type="entry name" value="CCDC137"/>
</dbReference>
<dbReference type="Proteomes" id="UP000694680">
    <property type="component" value="Chromosome 8"/>
</dbReference>
<dbReference type="AlphaFoldDB" id="A0A8C5DK99"/>
<dbReference type="PANTHER" id="PTHR21838:SF2">
    <property type="entry name" value="COILED-COIL DOMAIN-CONTAINING PROTEIN 137"/>
    <property type="match status" value="1"/>
</dbReference>
<dbReference type="Ensembl" id="ENSGWIT00000009060.1">
    <property type="protein sequence ID" value="ENSGWIP00000008109.1"/>
    <property type="gene ID" value="ENSGWIG00000004770.1"/>
</dbReference>
<dbReference type="RefSeq" id="XP_028311587.1">
    <property type="nucleotide sequence ID" value="XM_028455786.1"/>
</dbReference>
<evidence type="ECO:0008006" key="4">
    <source>
        <dbReference type="Google" id="ProtNLM"/>
    </source>
</evidence>
<sequence>MGKTNKNKTNQPEKPVKKNGLQSSNTKLRKNVNQKKGESKHEDHISHIPFRLREILKSKDGMKNGPSKAKKVKAVMAPRFRPEESQVGDIPVPHFKRGKKESEKAYKQRMENETSHVLFLTNNQVDRKPELKAEEQEKPARSKSINKKEHDKGRLQRLQLRKLDRQEDKLEKDMFKDHVPFGEVAMAPPSFSSKPRKAQVKSQAAPKELLLNSLLGHAVSSTTKPSMAKQRIMEEERIRAVEAYRFLKKQKQQQLEARTAIKKRVGKQL</sequence>
<feature type="compositionally biased region" description="Basic and acidic residues" evidence="1">
    <location>
        <begin position="161"/>
        <end position="171"/>
    </location>
</feature>
<gene>
    <name evidence="2" type="primary">ccdc137</name>
</gene>
<dbReference type="OrthoDB" id="5876637at2759"/>
<feature type="compositionally biased region" description="Basic and acidic residues" evidence="1">
    <location>
        <begin position="100"/>
        <end position="114"/>
    </location>
</feature>
<protein>
    <recommendedName>
        <fullName evidence="4">Coiled-coil domain-containing protein 137</fullName>
    </recommendedName>
</protein>
<dbReference type="PANTHER" id="PTHR21838">
    <property type="entry name" value="COILED-COIL DOMAIN-CONTAINING PROTEIN 137"/>
    <property type="match status" value="1"/>
</dbReference>
<reference evidence="2" key="2">
    <citation type="submission" date="2025-08" db="UniProtKB">
        <authorList>
            <consortium name="Ensembl"/>
        </authorList>
    </citation>
    <scope>IDENTIFICATION</scope>
</reference>
<feature type="region of interest" description="Disordered" evidence="1">
    <location>
        <begin position="1"/>
        <end position="171"/>
    </location>
</feature>
<organism evidence="2 3">
    <name type="scientific">Gouania willdenowi</name>
    <name type="common">Blunt-snouted clingfish</name>
    <name type="synonym">Lepadogaster willdenowi</name>
    <dbReference type="NCBI Taxonomy" id="441366"/>
    <lineage>
        <taxon>Eukaryota</taxon>
        <taxon>Metazoa</taxon>
        <taxon>Chordata</taxon>
        <taxon>Craniata</taxon>
        <taxon>Vertebrata</taxon>
        <taxon>Euteleostomi</taxon>
        <taxon>Actinopterygii</taxon>
        <taxon>Neopterygii</taxon>
        <taxon>Teleostei</taxon>
        <taxon>Neoteleostei</taxon>
        <taxon>Acanthomorphata</taxon>
        <taxon>Ovalentaria</taxon>
        <taxon>Blenniimorphae</taxon>
        <taxon>Blenniiformes</taxon>
        <taxon>Gobiesocoidei</taxon>
        <taxon>Gobiesocidae</taxon>
        <taxon>Gobiesocinae</taxon>
        <taxon>Gouania</taxon>
    </lineage>
</organism>
<name>A0A8C5DK99_GOUWI</name>
<dbReference type="CTD" id="339230"/>
<evidence type="ECO:0000256" key="1">
    <source>
        <dbReference type="SAM" id="MobiDB-lite"/>
    </source>
</evidence>
<dbReference type="GO" id="GO:0005634">
    <property type="term" value="C:nucleus"/>
    <property type="evidence" value="ECO:0007669"/>
    <property type="project" value="TreeGrafter"/>
</dbReference>
<proteinExistence type="predicted"/>
<evidence type="ECO:0000313" key="3">
    <source>
        <dbReference type="Proteomes" id="UP000694680"/>
    </source>
</evidence>
<dbReference type="GeneID" id="114468736"/>
<evidence type="ECO:0000313" key="2">
    <source>
        <dbReference type="Ensembl" id="ENSGWIP00000008109.1"/>
    </source>
</evidence>
<reference evidence="2" key="3">
    <citation type="submission" date="2025-09" db="UniProtKB">
        <authorList>
            <consortium name="Ensembl"/>
        </authorList>
    </citation>
    <scope>IDENTIFICATION</scope>
</reference>